<protein>
    <submittedName>
        <fullName evidence="2">Uncharacterized protein</fullName>
    </submittedName>
</protein>
<comment type="caution">
    <text evidence="2">The sequence shown here is derived from an EMBL/GenBank/DDBJ whole genome shotgun (WGS) entry which is preliminary data.</text>
</comment>
<reference evidence="2 3" key="1">
    <citation type="submission" date="2019-05" db="EMBL/GenBank/DDBJ databases">
        <title>Another draft genome of Portunus trituberculatus and its Hox gene families provides insights of decapod evolution.</title>
        <authorList>
            <person name="Jeong J.-H."/>
            <person name="Song I."/>
            <person name="Kim S."/>
            <person name="Choi T."/>
            <person name="Kim D."/>
            <person name="Ryu S."/>
            <person name="Kim W."/>
        </authorList>
    </citation>
    <scope>NUCLEOTIDE SEQUENCE [LARGE SCALE GENOMIC DNA]</scope>
    <source>
        <tissue evidence="2">Muscle</tissue>
    </source>
</reference>
<keyword evidence="3" id="KW-1185">Reference proteome</keyword>
<organism evidence="2 3">
    <name type="scientific">Portunus trituberculatus</name>
    <name type="common">Swimming crab</name>
    <name type="synonym">Neptunus trituberculatus</name>
    <dbReference type="NCBI Taxonomy" id="210409"/>
    <lineage>
        <taxon>Eukaryota</taxon>
        <taxon>Metazoa</taxon>
        <taxon>Ecdysozoa</taxon>
        <taxon>Arthropoda</taxon>
        <taxon>Crustacea</taxon>
        <taxon>Multicrustacea</taxon>
        <taxon>Malacostraca</taxon>
        <taxon>Eumalacostraca</taxon>
        <taxon>Eucarida</taxon>
        <taxon>Decapoda</taxon>
        <taxon>Pleocyemata</taxon>
        <taxon>Brachyura</taxon>
        <taxon>Eubrachyura</taxon>
        <taxon>Portunoidea</taxon>
        <taxon>Portunidae</taxon>
        <taxon>Portuninae</taxon>
        <taxon>Portunus</taxon>
    </lineage>
</organism>
<gene>
    <name evidence="2" type="ORF">E2C01_060799</name>
</gene>
<name>A0A5B7HA17_PORTR</name>
<feature type="region of interest" description="Disordered" evidence="1">
    <location>
        <begin position="43"/>
        <end position="70"/>
    </location>
</feature>
<feature type="compositionally biased region" description="Low complexity" evidence="1">
    <location>
        <begin position="47"/>
        <end position="59"/>
    </location>
</feature>
<proteinExistence type="predicted"/>
<evidence type="ECO:0000313" key="2">
    <source>
        <dbReference type="EMBL" id="MPC66649.1"/>
    </source>
</evidence>
<dbReference type="AlphaFoldDB" id="A0A5B7HA17"/>
<dbReference type="EMBL" id="VSRR010025064">
    <property type="protein sequence ID" value="MPC66649.1"/>
    <property type="molecule type" value="Genomic_DNA"/>
</dbReference>
<evidence type="ECO:0000313" key="3">
    <source>
        <dbReference type="Proteomes" id="UP000324222"/>
    </source>
</evidence>
<dbReference type="OrthoDB" id="308383at2759"/>
<dbReference type="Proteomes" id="UP000324222">
    <property type="component" value="Unassembled WGS sequence"/>
</dbReference>
<sequence>MRRGGAMVRPGRVCSLCCLGEQSQLGQGDLVRHDPTPGYILPEKIASPSESSSQESLLSKKLKATQVSLK</sequence>
<accession>A0A5B7HA17</accession>
<evidence type="ECO:0000256" key="1">
    <source>
        <dbReference type="SAM" id="MobiDB-lite"/>
    </source>
</evidence>